<dbReference type="InterPro" id="IPR020843">
    <property type="entry name" value="ER"/>
</dbReference>
<dbReference type="InterPro" id="IPR002328">
    <property type="entry name" value="ADH_Zn_CS"/>
</dbReference>
<dbReference type="AlphaFoldDB" id="A0A1H8DG90"/>
<dbReference type="RefSeq" id="WP_055508980.1">
    <property type="nucleotide sequence ID" value="NZ_BBZG01000006.1"/>
</dbReference>
<dbReference type="GO" id="GO:0004022">
    <property type="term" value="F:alcohol dehydrogenase (NAD+) activity"/>
    <property type="evidence" value="ECO:0007669"/>
    <property type="project" value="UniProtKB-EC"/>
</dbReference>
<dbReference type="EMBL" id="FOBF01000021">
    <property type="protein sequence ID" value="SEN06312.1"/>
    <property type="molecule type" value="Genomic_DNA"/>
</dbReference>
<dbReference type="SUPFAM" id="SSF50129">
    <property type="entry name" value="GroES-like"/>
    <property type="match status" value="1"/>
</dbReference>
<reference evidence="13 14" key="1">
    <citation type="submission" date="2016-10" db="EMBL/GenBank/DDBJ databases">
        <authorList>
            <person name="de Groot N.N."/>
        </authorList>
    </citation>
    <scope>NUCLEOTIDE SEQUENCE [LARGE SCALE GENOMIC DNA]</scope>
    <source>
        <strain evidence="13 14">DSM 43357</strain>
    </source>
</reference>
<dbReference type="InterPro" id="IPR011032">
    <property type="entry name" value="GroES-like_sf"/>
</dbReference>
<keyword evidence="7" id="KW-0560">Oxidoreductase</keyword>
<accession>A0A1H8DG90</accession>
<proteinExistence type="inferred from homology"/>
<dbReference type="InterPro" id="IPR013154">
    <property type="entry name" value="ADH-like_N"/>
</dbReference>
<comment type="cofactor">
    <cofactor evidence="1 11">
        <name>Zn(2+)</name>
        <dbReference type="ChEBI" id="CHEBI:29105"/>
    </cofactor>
</comment>
<dbReference type="FunFam" id="3.40.50.720:FF:000039">
    <property type="entry name" value="Alcohol dehydrogenase AdhP"/>
    <property type="match status" value="1"/>
</dbReference>
<comment type="catalytic activity">
    <reaction evidence="9">
        <text>a secondary alcohol + NAD(+) = a ketone + NADH + H(+)</text>
        <dbReference type="Rhea" id="RHEA:10740"/>
        <dbReference type="ChEBI" id="CHEBI:15378"/>
        <dbReference type="ChEBI" id="CHEBI:17087"/>
        <dbReference type="ChEBI" id="CHEBI:35681"/>
        <dbReference type="ChEBI" id="CHEBI:57540"/>
        <dbReference type="ChEBI" id="CHEBI:57945"/>
        <dbReference type="EC" id="1.1.1.1"/>
    </reaction>
</comment>
<evidence type="ECO:0000256" key="5">
    <source>
        <dbReference type="ARBA" id="ARBA00022723"/>
    </source>
</evidence>
<dbReference type="Pfam" id="PF08240">
    <property type="entry name" value="ADH_N"/>
    <property type="match status" value="1"/>
</dbReference>
<evidence type="ECO:0000256" key="10">
    <source>
        <dbReference type="ARBA" id="ARBA00049243"/>
    </source>
</evidence>
<dbReference type="PANTHER" id="PTHR42940:SF7">
    <property type="entry name" value="ALCOHOL DEHYDROGENASE-LIKE N-TERMINAL DOMAIN-CONTAINING PROTEIN"/>
    <property type="match status" value="1"/>
</dbReference>
<keyword evidence="6 11" id="KW-0862">Zinc</keyword>
<comment type="catalytic activity">
    <reaction evidence="10">
        <text>a primary alcohol + NAD(+) = an aldehyde + NADH + H(+)</text>
        <dbReference type="Rhea" id="RHEA:10736"/>
        <dbReference type="ChEBI" id="CHEBI:15378"/>
        <dbReference type="ChEBI" id="CHEBI:15734"/>
        <dbReference type="ChEBI" id="CHEBI:17478"/>
        <dbReference type="ChEBI" id="CHEBI:57540"/>
        <dbReference type="ChEBI" id="CHEBI:57945"/>
        <dbReference type="EC" id="1.1.1.1"/>
    </reaction>
</comment>
<gene>
    <name evidence="13" type="ORF">SAMN05660976_06731</name>
</gene>
<dbReference type="Proteomes" id="UP000198953">
    <property type="component" value="Unassembled WGS sequence"/>
</dbReference>
<dbReference type="InterPro" id="IPR036291">
    <property type="entry name" value="NAD(P)-bd_dom_sf"/>
</dbReference>
<evidence type="ECO:0000256" key="6">
    <source>
        <dbReference type="ARBA" id="ARBA00022833"/>
    </source>
</evidence>
<evidence type="ECO:0000256" key="4">
    <source>
        <dbReference type="ARBA" id="ARBA00016352"/>
    </source>
</evidence>
<dbReference type="EC" id="1.1.1.1" evidence="3"/>
<organism evidence="13 14">
    <name type="scientific">Nonomuraea pusilla</name>
    <dbReference type="NCBI Taxonomy" id="46177"/>
    <lineage>
        <taxon>Bacteria</taxon>
        <taxon>Bacillati</taxon>
        <taxon>Actinomycetota</taxon>
        <taxon>Actinomycetes</taxon>
        <taxon>Streptosporangiales</taxon>
        <taxon>Streptosporangiaceae</taxon>
        <taxon>Nonomuraea</taxon>
    </lineage>
</organism>
<evidence type="ECO:0000256" key="1">
    <source>
        <dbReference type="ARBA" id="ARBA00001947"/>
    </source>
</evidence>
<evidence type="ECO:0000256" key="11">
    <source>
        <dbReference type="RuleBase" id="RU361277"/>
    </source>
</evidence>
<keyword evidence="8" id="KW-0520">NAD</keyword>
<evidence type="ECO:0000313" key="14">
    <source>
        <dbReference type="Proteomes" id="UP000198953"/>
    </source>
</evidence>
<dbReference type="GO" id="GO:0008270">
    <property type="term" value="F:zinc ion binding"/>
    <property type="evidence" value="ECO:0007669"/>
    <property type="project" value="InterPro"/>
</dbReference>
<keyword evidence="14" id="KW-1185">Reference proteome</keyword>
<dbReference type="Gene3D" id="3.90.180.10">
    <property type="entry name" value="Medium-chain alcohol dehydrogenases, catalytic domain"/>
    <property type="match status" value="1"/>
</dbReference>
<evidence type="ECO:0000256" key="8">
    <source>
        <dbReference type="ARBA" id="ARBA00023027"/>
    </source>
</evidence>
<dbReference type="SMART" id="SM00829">
    <property type="entry name" value="PKS_ER"/>
    <property type="match status" value="1"/>
</dbReference>
<dbReference type="OrthoDB" id="3567264at2"/>
<dbReference type="SUPFAM" id="SSF51735">
    <property type="entry name" value="NAD(P)-binding Rossmann-fold domains"/>
    <property type="match status" value="1"/>
</dbReference>
<comment type="similarity">
    <text evidence="2 11">Belongs to the zinc-containing alcohol dehydrogenase family.</text>
</comment>
<dbReference type="PROSITE" id="PS00059">
    <property type="entry name" value="ADH_ZINC"/>
    <property type="match status" value="1"/>
</dbReference>
<dbReference type="Pfam" id="PF00107">
    <property type="entry name" value="ADH_zinc_N"/>
    <property type="match status" value="1"/>
</dbReference>
<dbReference type="GO" id="GO:0005737">
    <property type="term" value="C:cytoplasm"/>
    <property type="evidence" value="ECO:0007669"/>
    <property type="project" value="TreeGrafter"/>
</dbReference>
<dbReference type="PANTHER" id="PTHR42940">
    <property type="entry name" value="ALCOHOL DEHYDROGENASE 1-RELATED"/>
    <property type="match status" value="1"/>
</dbReference>
<evidence type="ECO:0000313" key="13">
    <source>
        <dbReference type="EMBL" id="SEN06312.1"/>
    </source>
</evidence>
<name>A0A1H8DG90_9ACTN</name>
<evidence type="ECO:0000256" key="7">
    <source>
        <dbReference type="ARBA" id="ARBA00023002"/>
    </source>
</evidence>
<evidence type="ECO:0000256" key="9">
    <source>
        <dbReference type="ARBA" id="ARBA00049164"/>
    </source>
</evidence>
<keyword evidence="5 11" id="KW-0479">Metal-binding</keyword>
<evidence type="ECO:0000259" key="12">
    <source>
        <dbReference type="SMART" id="SM00829"/>
    </source>
</evidence>
<dbReference type="STRING" id="46177.SAMN05660976_06731"/>
<protein>
    <recommendedName>
        <fullName evidence="4">Alcohol dehydrogenase</fullName>
        <ecNumber evidence="3">1.1.1.1</ecNumber>
    </recommendedName>
</protein>
<dbReference type="InterPro" id="IPR013149">
    <property type="entry name" value="ADH-like_C"/>
</dbReference>
<feature type="domain" description="Enoyl reductase (ER)" evidence="12">
    <location>
        <begin position="21"/>
        <end position="343"/>
    </location>
</feature>
<sequence length="347" mass="35957">MSARASAEPPTFRSAQVAEAGGPFRLVERELPEPRRGQVRVTVEACGVCRSDAAFVDAAFPDVRFPLVPGHEIAGRVDAVGDGVEGWEVGERVAVGWFGGNCGTCLACREGDLIHCAHLQVPGWAYPGGYAESVVVPASAPARIPDELTAVEAAPMGCAGVSTFNALRRSAARPGDLVAVLGLGGLGHLGVQFASRLGFETVAVARGAGKADAARTFGAHHYIDADAGDVAGRLRALGGAKVVLATAASSDAMSAAVDGLRPNGTLVVLGATPEPIRVSPFQLIATSRSVHGHPSGTARDVEETLRFAALTGVRPMTETRPLDEVGLAYDRMLSGDARYRMVLTTGR</sequence>
<dbReference type="Gene3D" id="3.40.50.720">
    <property type="entry name" value="NAD(P)-binding Rossmann-like Domain"/>
    <property type="match status" value="1"/>
</dbReference>
<evidence type="ECO:0000256" key="2">
    <source>
        <dbReference type="ARBA" id="ARBA00008072"/>
    </source>
</evidence>
<evidence type="ECO:0000256" key="3">
    <source>
        <dbReference type="ARBA" id="ARBA00013190"/>
    </source>
</evidence>